<keyword evidence="2" id="KW-0472">Membrane</keyword>
<sequence>MTTTRSAADDARDLPPEPTAPWILVLAGGVVLLWLGVLAWQVAVLPERVPTHFGADGRADGWSSRTGALAFSALIPLLVVLPMPLLSRLALWAPGQINAPNKEWWTATGPRLRRFERLMREDLWLITTVTLLLLVAGQVGIVLAARSGGRRDADMDPPGRAGGLPRGDRGGDGPDVHRRPVRRAARSRVSDAPCGWSSTPSTGTWRRGLRVGADP</sequence>
<dbReference type="InterPro" id="IPR012867">
    <property type="entry name" value="DUF1648"/>
</dbReference>
<protein>
    <submittedName>
        <fullName evidence="4">DUF1648 domain-containing protein</fullName>
    </submittedName>
</protein>
<keyword evidence="2" id="KW-0812">Transmembrane</keyword>
<keyword evidence="5" id="KW-1185">Reference proteome</keyword>
<feature type="transmembrane region" description="Helical" evidence="2">
    <location>
        <begin position="123"/>
        <end position="145"/>
    </location>
</feature>
<comment type="caution">
    <text evidence="4">The sequence shown here is derived from an EMBL/GenBank/DDBJ whole genome shotgun (WGS) entry which is preliminary data.</text>
</comment>
<evidence type="ECO:0000256" key="1">
    <source>
        <dbReference type="SAM" id="MobiDB-lite"/>
    </source>
</evidence>
<reference evidence="5" key="1">
    <citation type="submission" date="2024-07" db="EMBL/GenBank/DDBJ databases">
        <title>Pseudomonas strain that inhibits Aeromonas fish pathogens.</title>
        <authorList>
            <person name="Wildschutte H."/>
        </authorList>
    </citation>
    <scope>NUCLEOTIDE SEQUENCE [LARGE SCALE GENOMIC DNA]</scope>
    <source>
        <strain evidence="5">n60</strain>
    </source>
</reference>
<gene>
    <name evidence="4" type="ORF">AB6N35_03590</name>
</gene>
<evidence type="ECO:0000313" key="4">
    <source>
        <dbReference type="EMBL" id="MEX6463444.1"/>
    </source>
</evidence>
<accession>A0ABV3YER8</accession>
<evidence type="ECO:0000259" key="3">
    <source>
        <dbReference type="Pfam" id="PF07853"/>
    </source>
</evidence>
<dbReference type="Proteomes" id="UP001560293">
    <property type="component" value="Unassembled WGS sequence"/>
</dbReference>
<name>A0ABV3YER8_9ACTN</name>
<dbReference type="Pfam" id="PF07853">
    <property type="entry name" value="DUF1648"/>
    <property type="match status" value="1"/>
</dbReference>
<feature type="compositionally biased region" description="Basic and acidic residues" evidence="1">
    <location>
        <begin position="166"/>
        <end position="178"/>
    </location>
</feature>
<proteinExistence type="predicted"/>
<feature type="region of interest" description="Disordered" evidence="1">
    <location>
        <begin position="149"/>
        <end position="215"/>
    </location>
</feature>
<dbReference type="EMBL" id="JBFTEZ010000002">
    <property type="protein sequence ID" value="MEX6463444.1"/>
    <property type="molecule type" value="Genomic_DNA"/>
</dbReference>
<evidence type="ECO:0000256" key="2">
    <source>
        <dbReference type="SAM" id="Phobius"/>
    </source>
</evidence>
<feature type="transmembrane region" description="Helical" evidence="2">
    <location>
        <begin position="66"/>
        <end position="86"/>
    </location>
</feature>
<keyword evidence="2" id="KW-1133">Transmembrane helix</keyword>
<dbReference type="RefSeq" id="WP_232303175.1">
    <property type="nucleotide sequence ID" value="NZ_JALXLT010000041.1"/>
</dbReference>
<feature type="transmembrane region" description="Helical" evidence="2">
    <location>
        <begin position="20"/>
        <end position="45"/>
    </location>
</feature>
<organism evidence="4 5">
    <name type="scientific">Dietzia cinnamea</name>
    <dbReference type="NCBI Taxonomy" id="321318"/>
    <lineage>
        <taxon>Bacteria</taxon>
        <taxon>Bacillati</taxon>
        <taxon>Actinomycetota</taxon>
        <taxon>Actinomycetes</taxon>
        <taxon>Mycobacteriales</taxon>
        <taxon>Dietziaceae</taxon>
        <taxon>Dietzia</taxon>
    </lineage>
</organism>
<evidence type="ECO:0000313" key="5">
    <source>
        <dbReference type="Proteomes" id="UP001560293"/>
    </source>
</evidence>
<feature type="domain" description="DUF1648" evidence="3">
    <location>
        <begin position="31"/>
        <end position="74"/>
    </location>
</feature>